<evidence type="ECO:0000313" key="2">
    <source>
        <dbReference type="Proteomes" id="UP000186218"/>
    </source>
</evidence>
<protein>
    <submittedName>
        <fullName evidence="1">Uncharacterized protein</fullName>
    </submittedName>
</protein>
<dbReference type="EMBL" id="FTNT01000001">
    <property type="protein sequence ID" value="SIR67412.1"/>
    <property type="molecule type" value="Genomic_DNA"/>
</dbReference>
<accession>A0A1N7CUY5</accession>
<gene>
    <name evidence="1" type="ORF">SAMN05445060_0381</name>
</gene>
<dbReference type="AlphaFoldDB" id="A0A1N7CUY5"/>
<proteinExistence type="predicted"/>
<name>A0A1N7CUY5_9NOCA</name>
<evidence type="ECO:0000313" key="1">
    <source>
        <dbReference type="EMBL" id="SIR67412.1"/>
    </source>
</evidence>
<dbReference type="Proteomes" id="UP000186218">
    <property type="component" value="Unassembled WGS sequence"/>
</dbReference>
<dbReference type="OrthoDB" id="287584at2"/>
<sequence length="71" mass="7702">MAGTQRTEAVSLSDLTDGDTIVLDDGTNLRVGDYITWEPDGAHLEGITNDGAVGTFILPKDKDVQRIIDRE</sequence>
<reference evidence="1 2" key="1">
    <citation type="submission" date="2017-01" db="EMBL/GenBank/DDBJ databases">
        <authorList>
            <person name="Mah S.A."/>
            <person name="Swanson W.J."/>
            <person name="Moy G.W."/>
            <person name="Vacquier V.D."/>
        </authorList>
    </citation>
    <scope>NUCLEOTIDE SEQUENCE [LARGE SCALE GENOMIC DNA]</scope>
    <source>
        <strain evidence="1 2">CPCC 203464</strain>
    </source>
</reference>
<keyword evidence="2" id="KW-1185">Reference proteome</keyword>
<organism evidence="1 2">
    <name type="scientific">Williamsia sterculiae</name>
    <dbReference type="NCBI Taxonomy" id="1344003"/>
    <lineage>
        <taxon>Bacteria</taxon>
        <taxon>Bacillati</taxon>
        <taxon>Actinomycetota</taxon>
        <taxon>Actinomycetes</taxon>
        <taxon>Mycobacteriales</taxon>
        <taxon>Nocardiaceae</taxon>
        <taxon>Williamsia</taxon>
    </lineage>
</organism>